<organism evidence="2 3">
    <name type="scientific">Marinobacter oulmenensis</name>
    <dbReference type="NCBI Taxonomy" id="643747"/>
    <lineage>
        <taxon>Bacteria</taxon>
        <taxon>Pseudomonadati</taxon>
        <taxon>Pseudomonadota</taxon>
        <taxon>Gammaproteobacteria</taxon>
        <taxon>Pseudomonadales</taxon>
        <taxon>Marinobacteraceae</taxon>
        <taxon>Marinobacter</taxon>
    </lineage>
</organism>
<gene>
    <name evidence="2" type="ORF">HNR38_003113</name>
</gene>
<protein>
    <submittedName>
        <fullName evidence="2">Aminoglycoside phosphotransferase</fullName>
    </submittedName>
</protein>
<dbReference type="InterPro" id="IPR002575">
    <property type="entry name" value="Aminoglycoside_PTrfase"/>
</dbReference>
<dbReference type="EMBL" id="JACHFE010000009">
    <property type="protein sequence ID" value="MBB5322606.1"/>
    <property type="molecule type" value="Genomic_DNA"/>
</dbReference>
<evidence type="ECO:0000259" key="1">
    <source>
        <dbReference type="Pfam" id="PF01636"/>
    </source>
</evidence>
<keyword evidence="2" id="KW-0808">Transferase</keyword>
<dbReference type="InterPro" id="IPR011009">
    <property type="entry name" value="Kinase-like_dom_sf"/>
</dbReference>
<dbReference type="GO" id="GO:0016740">
    <property type="term" value="F:transferase activity"/>
    <property type="evidence" value="ECO:0007669"/>
    <property type="project" value="UniProtKB-KW"/>
</dbReference>
<accession>A0A840UNF2</accession>
<dbReference type="Gene3D" id="3.90.1200.10">
    <property type="match status" value="1"/>
</dbReference>
<dbReference type="Pfam" id="PF01636">
    <property type="entry name" value="APH"/>
    <property type="match status" value="1"/>
</dbReference>
<keyword evidence="3" id="KW-1185">Reference proteome</keyword>
<name>A0A840UNF2_9GAMM</name>
<proteinExistence type="predicted"/>
<sequence length="552" mass="62453">MRHPKVPQKVRKTINASTLEQLYFLRFEVENHFDLAERYLTHPGGAAAQRLMDRRGYRKTLLEKVELSVALDVRRAKVDGVRYQQSKSLERLARILDQLGQGGLELADIQGLADLPEKPRKAYAKLTRRVRKSLALVVIHPDDANTRQGLKLGRRASRLRKTLDELAVGRDDAGGHAFSEAASVFTFQTGRLIHLLNDLADALLAANFGPAVRLQNYKQLKNAAHAFSPEAGEFGVERLALTRSGSTIAALKAEHAPGSHVMAVYKEGQAQKVREEISGVDQWQQVYPKVAPKVLSHQVGSDDELGSMVIEHLPGQTLESMLLNSQWQSAGLLMDELLRTLRKIWKNSRTRERAEPGYMNQLRSRMPETRKTHPSLFSQPQRICGMGRPGFDELVDQVDAIESRLRAPFSVLIHGDFNVDNLLYDELTGRVYFIDLHRASYSDYVQDLSVLMVSIYRLPVLDTGPRTQMMALIVQIYEFARRFARRSGDTGFDARLAIALARSFATSTRFIYDRSFARRLAFRSFYLLETVASLTPEKADQFRLSIEEIFSD</sequence>
<reference evidence="2 3" key="1">
    <citation type="submission" date="2020-08" db="EMBL/GenBank/DDBJ databases">
        <title>Genomic Encyclopedia of Type Strains, Phase IV (KMG-IV): sequencing the most valuable type-strain genomes for metagenomic binning, comparative biology and taxonomic classification.</title>
        <authorList>
            <person name="Goeker M."/>
        </authorList>
    </citation>
    <scope>NUCLEOTIDE SEQUENCE [LARGE SCALE GENOMIC DNA]</scope>
    <source>
        <strain evidence="2 3">DSM 22359</strain>
    </source>
</reference>
<evidence type="ECO:0000313" key="2">
    <source>
        <dbReference type="EMBL" id="MBB5322606.1"/>
    </source>
</evidence>
<dbReference type="SUPFAM" id="SSF56112">
    <property type="entry name" value="Protein kinase-like (PK-like)"/>
    <property type="match status" value="1"/>
</dbReference>
<dbReference type="Proteomes" id="UP000591735">
    <property type="component" value="Unassembled WGS sequence"/>
</dbReference>
<dbReference type="RefSeq" id="WP_183705971.1">
    <property type="nucleotide sequence ID" value="NZ_JACHFE010000009.1"/>
</dbReference>
<dbReference type="AlphaFoldDB" id="A0A840UNF2"/>
<feature type="domain" description="Aminoglycoside phosphotransferase" evidence="1">
    <location>
        <begin position="291"/>
        <end position="454"/>
    </location>
</feature>
<evidence type="ECO:0000313" key="3">
    <source>
        <dbReference type="Proteomes" id="UP000591735"/>
    </source>
</evidence>
<comment type="caution">
    <text evidence="2">The sequence shown here is derived from an EMBL/GenBank/DDBJ whole genome shotgun (WGS) entry which is preliminary data.</text>
</comment>